<gene>
    <name evidence="5" type="ORF">I5677_12530</name>
</gene>
<dbReference type="PANTHER" id="PTHR42781">
    <property type="entry name" value="SPERMIDINE/PUTRESCINE IMPORT ATP-BINDING PROTEIN POTA"/>
    <property type="match status" value="1"/>
</dbReference>
<protein>
    <submittedName>
        <fullName evidence="5">ATP-binding cassette domain-containing protein</fullName>
    </submittedName>
</protein>
<dbReference type="InterPro" id="IPR050093">
    <property type="entry name" value="ABC_SmlMolc_Importer"/>
</dbReference>
<dbReference type="AlphaFoldDB" id="A0A8J7HB82"/>
<dbReference type="Pfam" id="PF00005">
    <property type="entry name" value="ABC_tran"/>
    <property type="match status" value="1"/>
</dbReference>
<dbReference type="InterPro" id="IPR017871">
    <property type="entry name" value="ABC_transporter-like_CS"/>
</dbReference>
<evidence type="ECO:0000256" key="1">
    <source>
        <dbReference type="ARBA" id="ARBA00022448"/>
    </source>
</evidence>
<name>A0A8J7HB82_9FIRM</name>
<dbReference type="GO" id="GO:0005524">
    <property type="term" value="F:ATP binding"/>
    <property type="evidence" value="ECO:0007669"/>
    <property type="project" value="UniProtKB-KW"/>
</dbReference>
<dbReference type="SMART" id="SM00382">
    <property type="entry name" value="AAA"/>
    <property type="match status" value="1"/>
</dbReference>
<organism evidence="5 6">
    <name type="scientific">Mobilitalea sibirica</name>
    <dbReference type="NCBI Taxonomy" id="1462919"/>
    <lineage>
        <taxon>Bacteria</taxon>
        <taxon>Bacillati</taxon>
        <taxon>Bacillota</taxon>
        <taxon>Clostridia</taxon>
        <taxon>Lachnospirales</taxon>
        <taxon>Lachnospiraceae</taxon>
        <taxon>Mobilitalea</taxon>
    </lineage>
</organism>
<dbReference type="SUPFAM" id="SSF52540">
    <property type="entry name" value="P-loop containing nucleoside triphosphate hydrolases"/>
    <property type="match status" value="1"/>
</dbReference>
<keyword evidence="1" id="KW-0813">Transport</keyword>
<evidence type="ECO:0000313" key="6">
    <source>
        <dbReference type="Proteomes" id="UP000623269"/>
    </source>
</evidence>
<dbReference type="PROSITE" id="PS50893">
    <property type="entry name" value="ABC_TRANSPORTER_2"/>
    <property type="match status" value="1"/>
</dbReference>
<evidence type="ECO:0000256" key="2">
    <source>
        <dbReference type="ARBA" id="ARBA00022741"/>
    </source>
</evidence>
<dbReference type="InterPro" id="IPR027417">
    <property type="entry name" value="P-loop_NTPase"/>
</dbReference>
<dbReference type="PANTHER" id="PTHR42781:SF4">
    <property type="entry name" value="SPERMIDINE_PUTRESCINE IMPORT ATP-BINDING PROTEIN POTA"/>
    <property type="match status" value="1"/>
</dbReference>
<dbReference type="InterPro" id="IPR003439">
    <property type="entry name" value="ABC_transporter-like_ATP-bd"/>
</dbReference>
<dbReference type="EMBL" id="JAEAGR010000013">
    <property type="protein sequence ID" value="MBH1941720.1"/>
    <property type="molecule type" value="Genomic_DNA"/>
</dbReference>
<evidence type="ECO:0000259" key="4">
    <source>
        <dbReference type="PROSITE" id="PS50893"/>
    </source>
</evidence>
<feature type="domain" description="ABC transporter" evidence="4">
    <location>
        <begin position="5"/>
        <end position="230"/>
    </location>
</feature>
<comment type="caution">
    <text evidence="5">The sequence shown here is derived from an EMBL/GenBank/DDBJ whole genome shotgun (WGS) entry which is preliminary data.</text>
</comment>
<keyword evidence="2" id="KW-0547">Nucleotide-binding</keyword>
<reference evidence="5" key="1">
    <citation type="submission" date="2020-12" db="EMBL/GenBank/DDBJ databases">
        <title>M. sibirica DSM 26468T genome.</title>
        <authorList>
            <person name="Thieme N."/>
            <person name="Rettenmaier R."/>
            <person name="Zverlov V."/>
            <person name="Liebl W."/>
        </authorList>
    </citation>
    <scope>NUCLEOTIDE SEQUENCE</scope>
    <source>
        <strain evidence="5">DSM 26468</strain>
    </source>
</reference>
<dbReference type="Proteomes" id="UP000623269">
    <property type="component" value="Unassembled WGS sequence"/>
</dbReference>
<keyword evidence="6" id="KW-1185">Reference proteome</keyword>
<sequence length="358" mass="41270">MSLSVNIKKKYKNFVLDIHFNSNERCLGILGASGCGKSLTLKCIAGIVTPEEGKIVLNGKVLFDSKLGINIPPQQRKIGLLFQNYALFPNMTVRENIGISCNKKNRKSITDRLLKEFRLNQLESRYPGQLSGGEQQRVAMARILAYDPEALLLDEPFSALDSYLKEELQQNLIDFLRKFNKDILMVSHSRGELYRFCDYIAVIDHGSLMETGNKRKIFEDPEKFITARLTGCRNISRAIRISDYEVRAIDWSVNLHTNKRVEDNIRYVGIQSCYIKPGEQHEENTIPINLSDSLEGPDQVKFVLTKQEDANYSHNSNLLWTVAKQEWRHLYQLKFPEYIQIPKEHILLLTESEKRKIC</sequence>
<accession>A0A8J7HB82</accession>
<dbReference type="GO" id="GO:0016887">
    <property type="term" value="F:ATP hydrolysis activity"/>
    <property type="evidence" value="ECO:0007669"/>
    <property type="project" value="InterPro"/>
</dbReference>
<dbReference type="Gene3D" id="3.40.50.300">
    <property type="entry name" value="P-loop containing nucleotide triphosphate hydrolases"/>
    <property type="match status" value="1"/>
</dbReference>
<keyword evidence="3 5" id="KW-0067">ATP-binding</keyword>
<evidence type="ECO:0000313" key="5">
    <source>
        <dbReference type="EMBL" id="MBH1941720.1"/>
    </source>
</evidence>
<dbReference type="RefSeq" id="WP_197661994.1">
    <property type="nucleotide sequence ID" value="NZ_JAEAGR010000013.1"/>
</dbReference>
<evidence type="ECO:0000256" key="3">
    <source>
        <dbReference type="ARBA" id="ARBA00022840"/>
    </source>
</evidence>
<dbReference type="PROSITE" id="PS00211">
    <property type="entry name" value="ABC_TRANSPORTER_1"/>
    <property type="match status" value="1"/>
</dbReference>
<proteinExistence type="predicted"/>
<dbReference type="InterPro" id="IPR003593">
    <property type="entry name" value="AAA+_ATPase"/>
</dbReference>